<keyword evidence="3" id="KW-1185">Reference proteome</keyword>
<evidence type="ECO:0000313" key="3">
    <source>
        <dbReference type="Proteomes" id="UP000308549"/>
    </source>
</evidence>
<dbReference type="AlphaFoldDB" id="A0A4U0U3W4"/>
<feature type="compositionally biased region" description="Acidic residues" evidence="1">
    <location>
        <begin position="193"/>
        <end position="202"/>
    </location>
</feature>
<proteinExistence type="predicted"/>
<accession>A0A4U0U3W4</accession>
<feature type="region of interest" description="Disordered" evidence="1">
    <location>
        <begin position="160"/>
        <end position="215"/>
    </location>
</feature>
<comment type="caution">
    <text evidence="2">The sequence shown here is derived from an EMBL/GenBank/DDBJ whole genome shotgun (WGS) entry which is preliminary data.</text>
</comment>
<evidence type="ECO:0000313" key="2">
    <source>
        <dbReference type="EMBL" id="TKA29771.1"/>
    </source>
</evidence>
<protein>
    <submittedName>
        <fullName evidence="2">Uncharacterized protein</fullName>
    </submittedName>
</protein>
<reference evidence="2 3" key="1">
    <citation type="submission" date="2017-03" db="EMBL/GenBank/DDBJ databases">
        <title>Genomes of endolithic fungi from Antarctica.</title>
        <authorList>
            <person name="Coleine C."/>
            <person name="Masonjones S."/>
            <person name="Stajich J.E."/>
        </authorList>
    </citation>
    <scope>NUCLEOTIDE SEQUENCE [LARGE SCALE GENOMIC DNA]</scope>
    <source>
        <strain evidence="2 3">CCFEE 6315</strain>
    </source>
</reference>
<evidence type="ECO:0000256" key="1">
    <source>
        <dbReference type="SAM" id="MobiDB-lite"/>
    </source>
</evidence>
<organism evidence="2 3">
    <name type="scientific">Salinomyces thailandicus</name>
    <dbReference type="NCBI Taxonomy" id="706561"/>
    <lineage>
        <taxon>Eukaryota</taxon>
        <taxon>Fungi</taxon>
        <taxon>Dikarya</taxon>
        <taxon>Ascomycota</taxon>
        <taxon>Pezizomycotina</taxon>
        <taxon>Dothideomycetes</taxon>
        <taxon>Dothideomycetidae</taxon>
        <taxon>Mycosphaerellales</taxon>
        <taxon>Teratosphaeriaceae</taxon>
        <taxon>Salinomyces</taxon>
    </lineage>
</organism>
<feature type="compositionally biased region" description="Acidic residues" evidence="1">
    <location>
        <begin position="164"/>
        <end position="185"/>
    </location>
</feature>
<name>A0A4U0U3W4_9PEZI</name>
<dbReference type="EMBL" id="NAJL01000013">
    <property type="protein sequence ID" value="TKA29771.1"/>
    <property type="molecule type" value="Genomic_DNA"/>
</dbReference>
<sequence length="246" mass="27209">MCKIWNFKYACDHVLSILLSKCRGSFVFPAKPNSTPKPLCHCTAVFTLRDTYQSCGPCQRAAVEDSLNERLEVLRAEADCETISSSEELAQAEAEYATQLYRLDKLYPSLGFGRKRGGSGKNQRTARVERGSLLRKEVKPEDVVDDWWVDYAAEWASGSSSALTEDECVPESDSEAEQAGEDGQWETDVTQAEAEDAGDDSGYESASDGKEEATVGLRAMRPGCATEIRLAEKMDWCMRTWLSTAA</sequence>
<gene>
    <name evidence="2" type="ORF">B0A50_03135</name>
</gene>
<dbReference type="Proteomes" id="UP000308549">
    <property type="component" value="Unassembled WGS sequence"/>
</dbReference>